<sequence length="93" mass="9146">MLRFALLFLSVLAAFAAGHSGEHSAVVYTTVMVMDGTTTTMVMTAAATDAAMSGMPMGSSATAASSALARHTNVPAKMGAVGLVVAALAGVGL</sequence>
<keyword evidence="3" id="KW-1185">Reference proteome</keyword>
<reference evidence="2" key="1">
    <citation type="journal article" date="2020" name="Stud. Mycol.">
        <title>101 Dothideomycetes genomes: a test case for predicting lifestyles and emergence of pathogens.</title>
        <authorList>
            <person name="Haridas S."/>
            <person name="Albert R."/>
            <person name="Binder M."/>
            <person name="Bloem J."/>
            <person name="Labutti K."/>
            <person name="Salamov A."/>
            <person name="Andreopoulos B."/>
            <person name="Baker S."/>
            <person name="Barry K."/>
            <person name="Bills G."/>
            <person name="Bluhm B."/>
            <person name="Cannon C."/>
            <person name="Castanera R."/>
            <person name="Culley D."/>
            <person name="Daum C."/>
            <person name="Ezra D."/>
            <person name="Gonzalez J."/>
            <person name="Henrissat B."/>
            <person name="Kuo A."/>
            <person name="Liang C."/>
            <person name="Lipzen A."/>
            <person name="Lutzoni F."/>
            <person name="Magnuson J."/>
            <person name="Mondo S."/>
            <person name="Nolan M."/>
            <person name="Ohm R."/>
            <person name="Pangilinan J."/>
            <person name="Park H.-J."/>
            <person name="Ramirez L."/>
            <person name="Alfaro M."/>
            <person name="Sun H."/>
            <person name="Tritt A."/>
            <person name="Yoshinaga Y."/>
            <person name="Zwiers L.-H."/>
            <person name="Turgeon B."/>
            <person name="Goodwin S."/>
            <person name="Spatafora J."/>
            <person name="Crous P."/>
            <person name="Grigoriev I."/>
        </authorList>
    </citation>
    <scope>NUCLEOTIDE SEQUENCE</scope>
    <source>
        <strain evidence="2">CBS 161.51</strain>
    </source>
</reference>
<gene>
    <name evidence="2" type="ORF">EJ02DRAFT_451076</name>
</gene>
<evidence type="ECO:0000313" key="3">
    <source>
        <dbReference type="Proteomes" id="UP000800038"/>
    </source>
</evidence>
<keyword evidence="1" id="KW-0732">Signal</keyword>
<accession>A0A6A5T021</accession>
<dbReference type="AlphaFoldDB" id="A0A6A5T021"/>
<proteinExistence type="predicted"/>
<protein>
    <submittedName>
        <fullName evidence="2">Uncharacterized protein</fullName>
    </submittedName>
</protein>
<evidence type="ECO:0000256" key="1">
    <source>
        <dbReference type="SAM" id="SignalP"/>
    </source>
</evidence>
<dbReference type="Proteomes" id="UP000800038">
    <property type="component" value="Unassembled WGS sequence"/>
</dbReference>
<organism evidence="2 3">
    <name type="scientific">Clathrospora elynae</name>
    <dbReference type="NCBI Taxonomy" id="706981"/>
    <lineage>
        <taxon>Eukaryota</taxon>
        <taxon>Fungi</taxon>
        <taxon>Dikarya</taxon>
        <taxon>Ascomycota</taxon>
        <taxon>Pezizomycotina</taxon>
        <taxon>Dothideomycetes</taxon>
        <taxon>Pleosporomycetidae</taxon>
        <taxon>Pleosporales</taxon>
        <taxon>Diademaceae</taxon>
        <taxon>Clathrospora</taxon>
    </lineage>
</organism>
<dbReference type="EMBL" id="ML976006">
    <property type="protein sequence ID" value="KAF1945971.1"/>
    <property type="molecule type" value="Genomic_DNA"/>
</dbReference>
<feature type="signal peptide" evidence="1">
    <location>
        <begin position="1"/>
        <end position="18"/>
    </location>
</feature>
<evidence type="ECO:0000313" key="2">
    <source>
        <dbReference type="EMBL" id="KAF1945971.1"/>
    </source>
</evidence>
<name>A0A6A5T021_9PLEO</name>
<feature type="chain" id="PRO_5025507756" evidence="1">
    <location>
        <begin position="19"/>
        <end position="93"/>
    </location>
</feature>